<dbReference type="Proteomes" id="UP000327157">
    <property type="component" value="Chromosome 1"/>
</dbReference>
<dbReference type="PANTHER" id="PTHR33883">
    <property type="entry name" value="WPP DOMAIN-ASSOCIATED PROTEIN"/>
    <property type="match status" value="1"/>
</dbReference>
<name>A0A5N5FAC0_9ROSA</name>
<reference evidence="2" key="2">
    <citation type="submission" date="2019-10" db="EMBL/GenBank/DDBJ databases">
        <title>A de novo genome assembly of a pear dwarfing rootstock.</title>
        <authorList>
            <person name="Wang F."/>
            <person name="Wang J."/>
            <person name="Li S."/>
            <person name="Zhang Y."/>
            <person name="Fang M."/>
            <person name="Ma L."/>
            <person name="Zhao Y."/>
            <person name="Jiang S."/>
        </authorList>
    </citation>
    <scope>NUCLEOTIDE SEQUENCE [LARGE SCALE GENOMIC DNA]</scope>
</reference>
<accession>A0A5N5FAC0</accession>
<comment type="caution">
    <text evidence="1">The sequence shown here is derived from an EMBL/GenBank/DDBJ whole genome shotgun (WGS) entry which is preliminary data.</text>
</comment>
<sequence length="189" mass="21840">MQLERCLKFVRPEIGSYALESSHEQLLEDLSEIQTRLQGQLKESQLAIKAKDLELASLRASSMNVKLERITTSEPVEEYILDNREICKEWNECIDSYETESRIRQEIERLTTSETIKGVVKTTSDELDQYRDTVTTQFIRRKLIFLVIKWMTLCDHSPVLQHYSKASNVSDISQLIKVELTGVVNASKN</sequence>
<evidence type="ECO:0000313" key="2">
    <source>
        <dbReference type="Proteomes" id="UP000327157"/>
    </source>
</evidence>
<dbReference type="PANTHER" id="PTHR33883:SF7">
    <property type="entry name" value="OS04G0521600 PROTEIN"/>
    <property type="match status" value="1"/>
</dbReference>
<dbReference type="InterPro" id="IPR037490">
    <property type="entry name" value="WAP"/>
</dbReference>
<reference evidence="1 2" key="1">
    <citation type="submission" date="2019-09" db="EMBL/GenBank/DDBJ databases">
        <authorList>
            <person name="Ou C."/>
        </authorList>
    </citation>
    <scope>NUCLEOTIDE SEQUENCE [LARGE SCALE GENOMIC DNA]</scope>
    <source>
        <strain evidence="1">S2</strain>
        <tissue evidence="1">Leaf</tissue>
    </source>
</reference>
<proteinExistence type="predicted"/>
<reference evidence="1 2" key="3">
    <citation type="submission" date="2019-11" db="EMBL/GenBank/DDBJ databases">
        <title>A de novo genome assembly of a pear dwarfing rootstock.</title>
        <authorList>
            <person name="Wang F."/>
            <person name="Wang J."/>
            <person name="Li S."/>
            <person name="Zhang Y."/>
            <person name="Fang M."/>
            <person name="Ma L."/>
            <person name="Zhao Y."/>
            <person name="Jiang S."/>
        </authorList>
    </citation>
    <scope>NUCLEOTIDE SEQUENCE [LARGE SCALE GENOMIC DNA]</scope>
    <source>
        <strain evidence="1">S2</strain>
        <tissue evidence="1">Leaf</tissue>
    </source>
</reference>
<dbReference type="EMBL" id="SMOL01000768">
    <property type="protein sequence ID" value="KAB2598070.1"/>
    <property type="molecule type" value="Genomic_DNA"/>
</dbReference>
<dbReference type="OrthoDB" id="1868826at2759"/>
<dbReference type="AlphaFoldDB" id="A0A5N5FAC0"/>
<protein>
    <submittedName>
        <fullName evidence="1">Uncharacterized protein</fullName>
    </submittedName>
</protein>
<evidence type="ECO:0000313" key="1">
    <source>
        <dbReference type="EMBL" id="KAB2598070.1"/>
    </source>
</evidence>
<organism evidence="1 2">
    <name type="scientific">Pyrus ussuriensis x Pyrus communis</name>
    <dbReference type="NCBI Taxonomy" id="2448454"/>
    <lineage>
        <taxon>Eukaryota</taxon>
        <taxon>Viridiplantae</taxon>
        <taxon>Streptophyta</taxon>
        <taxon>Embryophyta</taxon>
        <taxon>Tracheophyta</taxon>
        <taxon>Spermatophyta</taxon>
        <taxon>Magnoliopsida</taxon>
        <taxon>eudicotyledons</taxon>
        <taxon>Gunneridae</taxon>
        <taxon>Pentapetalae</taxon>
        <taxon>rosids</taxon>
        <taxon>fabids</taxon>
        <taxon>Rosales</taxon>
        <taxon>Rosaceae</taxon>
        <taxon>Amygdaloideae</taxon>
        <taxon>Maleae</taxon>
        <taxon>Pyrus</taxon>
    </lineage>
</organism>
<keyword evidence="2" id="KW-1185">Reference proteome</keyword>
<gene>
    <name evidence="1" type="ORF">D8674_000990</name>
</gene>